<name>A0A1I7DVI5_9ENTR</name>
<gene>
    <name evidence="1" type="ORF">SAMN05192562_10749</name>
</gene>
<dbReference type="InterPro" id="IPR036194">
    <property type="entry name" value="FlhD_sf"/>
</dbReference>
<proteinExistence type="predicted"/>
<accession>A0A1I7DVI5</accession>
<evidence type="ECO:0000313" key="2">
    <source>
        <dbReference type="Proteomes" id="UP000199187"/>
    </source>
</evidence>
<dbReference type="Proteomes" id="UP000199187">
    <property type="component" value="Unassembled WGS sequence"/>
</dbReference>
<dbReference type="AlphaFoldDB" id="A0A1I7DVI5"/>
<protein>
    <submittedName>
        <fullName evidence="1">Transcriptional activator (FlhD)</fullName>
    </submittedName>
</protein>
<evidence type="ECO:0000313" key="1">
    <source>
        <dbReference type="EMBL" id="SFU15682.1"/>
    </source>
</evidence>
<organism evidence="1 2">
    <name type="scientific">Kosakonia arachidis</name>
    <dbReference type="NCBI Taxonomy" id="551989"/>
    <lineage>
        <taxon>Bacteria</taxon>
        <taxon>Pseudomonadati</taxon>
        <taxon>Pseudomonadota</taxon>
        <taxon>Gammaproteobacteria</taxon>
        <taxon>Enterobacterales</taxon>
        <taxon>Enterobacteriaceae</taxon>
        <taxon>Kosakonia</taxon>
    </lineage>
</organism>
<reference evidence="2" key="1">
    <citation type="submission" date="2016-10" db="EMBL/GenBank/DDBJ databases">
        <authorList>
            <person name="Varghese N."/>
            <person name="Submissions S."/>
        </authorList>
    </citation>
    <scope>NUCLEOTIDE SEQUENCE [LARGE SCALE GENOMIC DNA]</scope>
    <source>
        <strain evidence="2">Ah-143</strain>
    </source>
</reference>
<dbReference type="Gene3D" id="1.10.4000.10">
    <property type="entry name" value="Flagellar transcriptional activator FlhD"/>
    <property type="match status" value="1"/>
</dbReference>
<dbReference type="SUPFAM" id="SSF63592">
    <property type="entry name" value="Flagellar transcriptional activator FlhD"/>
    <property type="match status" value="1"/>
</dbReference>
<dbReference type="EMBL" id="FPAU01000007">
    <property type="protein sequence ID" value="SFU15682.1"/>
    <property type="molecule type" value="Genomic_DNA"/>
</dbReference>
<sequence>MLGLNDSVAEAVRNLTLPQLVSLAETNQCILKVRSDAMGMAKLSFSKSVMGETKMPEDPFFAGMQKRKAI</sequence>
<keyword evidence="2" id="KW-1185">Reference proteome</keyword>